<evidence type="ECO:0000313" key="3">
    <source>
        <dbReference type="Proteomes" id="UP001373714"/>
    </source>
</evidence>
<dbReference type="Gene3D" id="3.80.10.10">
    <property type="entry name" value="Ribonuclease Inhibitor"/>
    <property type="match status" value="1"/>
</dbReference>
<feature type="domain" description="F-box" evidence="1">
    <location>
        <begin position="23"/>
        <end position="58"/>
    </location>
</feature>
<dbReference type="Pfam" id="PF00646">
    <property type="entry name" value="F-box"/>
    <property type="match status" value="1"/>
</dbReference>
<dbReference type="InterPro" id="IPR001810">
    <property type="entry name" value="F-box_dom"/>
</dbReference>
<gene>
    <name evidence="2" type="ORF">TWF730_000187</name>
</gene>
<sequence>MSDQHIQTEPQAQAQAQISDITLLSIPPEMINNVLSNLSKDDLKCFAHCSKFCYNIALFHRFRGVILTPNALLTKIFQDDGICEGMRESIRSARFNEPGNWTDGPPGWCSARHASYLDPEAAVSDIITKTASLQLFPNLTELSISYTIPWQLEKNVYISTIKRISSYPFFKNLKRLEFVIFNCWARYCTDEPYDYIMSLLTIRSRLFLGWQEVGDDKMKRVLGACFEGKALPELQVAKISMNGLASPTDPPDSPYLPKSGFYYQFLNLATPNLVELNIETTERDRNLIFDPHGVLTLDPTFPPGEQFQSNNLQRLNLMKNSLLKAEDFVLLAQRYPNIKRLRLTESIRSIPFDHRTEDVFEDLHDGITEFKEMEWVCLPWPRYELPKLQQFGGGVEFDLIKGIGWGRNINILPIEALEMLVVKWIWDGMEKLKTVEFWAERQIRLIITKEWNGELTSWIGLRDDI</sequence>
<proteinExistence type="predicted"/>
<comment type="caution">
    <text evidence="2">The sequence shown here is derived from an EMBL/GenBank/DDBJ whole genome shotgun (WGS) entry which is preliminary data.</text>
</comment>
<reference evidence="2 3" key="1">
    <citation type="submission" date="2019-10" db="EMBL/GenBank/DDBJ databases">
        <authorList>
            <person name="Palmer J.M."/>
        </authorList>
    </citation>
    <scope>NUCLEOTIDE SEQUENCE [LARGE SCALE GENOMIC DNA]</scope>
    <source>
        <strain evidence="2 3">TWF730</strain>
    </source>
</reference>
<dbReference type="AlphaFoldDB" id="A0AAV9VKS5"/>
<dbReference type="EMBL" id="JAVHNS010000001">
    <property type="protein sequence ID" value="KAK6362731.1"/>
    <property type="molecule type" value="Genomic_DNA"/>
</dbReference>
<organism evidence="2 3">
    <name type="scientific">Orbilia blumenaviensis</name>
    <dbReference type="NCBI Taxonomy" id="1796055"/>
    <lineage>
        <taxon>Eukaryota</taxon>
        <taxon>Fungi</taxon>
        <taxon>Dikarya</taxon>
        <taxon>Ascomycota</taxon>
        <taxon>Pezizomycotina</taxon>
        <taxon>Orbiliomycetes</taxon>
        <taxon>Orbiliales</taxon>
        <taxon>Orbiliaceae</taxon>
        <taxon>Orbilia</taxon>
    </lineage>
</organism>
<keyword evidence="3" id="KW-1185">Reference proteome</keyword>
<accession>A0AAV9VKS5</accession>
<evidence type="ECO:0000259" key="1">
    <source>
        <dbReference type="Pfam" id="PF00646"/>
    </source>
</evidence>
<protein>
    <recommendedName>
        <fullName evidence="1">F-box domain-containing protein</fullName>
    </recommendedName>
</protein>
<dbReference type="InterPro" id="IPR032675">
    <property type="entry name" value="LRR_dom_sf"/>
</dbReference>
<evidence type="ECO:0000313" key="2">
    <source>
        <dbReference type="EMBL" id="KAK6362731.1"/>
    </source>
</evidence>
<dbReference type="Proteomes" id="UP001373714">
    <property type="component" value="Unassembled WGS sequence"/>
</dbReference>
<name>A0AAV9VKS5_9PEZI</name>